<feature type="region of interest" description="Disordered" evidence="8">
    <location>
        <begin position="1"/>
        <end position="20"/>
    </location>
</feature>
<comment type="caution">
    <text evidence="10">The sequence shown here is derived from an EMBL/GenBank/DDBJ whole genome shotgun (WGS) entry which is preliminary data.</text>
</comment>
<evidence type="ECO:0000256" key="7">
    <source>
        <dbReference type="RuleBase" id="RU363032"/>
    </source>
</evidence>
<feature type="transmembrane region" description="Helical" evidence="7">
    <location>
        <begin position="92"/>
        <end position="116"/>
    </location>
</feature>
<sequence length="297" mass="31972">MTSIQDAATPPVAGPGGAADDTLRPARRRALRYLALYLLALVFVSPLLYMLVTSFKTRAEAAGTTPSWIPDPFTLQAYGHLLAAPDTPVLTWFANSLIAAGLNAALVVATASLAAYPLARMEFRGKRVVFGLVIAMLMVPGVILVIPNYLIVSELGWLNSLTAIIVPTAASAFGVFFMRQFFVNLPGELEEAALLDGANRFQVFVQVVVPLARPAMATLALLAFLTNWNDFLWPVYVLFSPETRTLPAGLATLQGANQVRYDVLMAGAVIASVPVMLLFSFLQRFIIEGVSRSGLKG</sequence>
<evidence type="ECO:0000256" key="5">
    <source>
        <dbReference type="ARBA" id="ARBA00022989"/>
    </source>
</evidence>
<keyword evidence="5 7" id="KW-1133">Transmembrane helix</keyword>
<evidence type="ECO:0000313" key="11">
    <source>
        <dbReference type="Proteomes" id="UP000625527"/>
    </source>
</evidence>
<dbReference type="PANTHER" id="PTHR43744:SF12">
    <property type="entry name" value="ABC TRANSPORTER PERMEASE PROTEIN MG189-RELATED"/>
    <property type="match status" value="1"/>
</dbReference>
<dbReference type="Proteomes" id="UP000625527">
    <property type="component" value="Unassembled WGS sequence"/>
</dbReference>
<dbReference type="CDD" id="cd06261">
    <property type="entry name" value="TM_PBP2"/>
    <property type="match status" value="1"/>
</dbReference>
<comment type="subcellular location">
    <subcellularLocation>
        <location evidence="1 7">Cell membrane</location>
        <topology evidence="1 7">Multi-pass membrane protein</topology>
    </subcellularLocation>
</comment>
<feature type="transmembrane region" description="Helical" evidence="7">
    <location>
        <begin position="263"/>
        <end position="282"/>
    </location>
</feature>
<feature type="transmembrane region" description="Helical" evidence="7">
    <location>
        <begin position="128"/>
        <end position="151"/>
    </location>
</feature>
<dbReference type="Gene3D" id="1.10.3720.10">
    <property type="entry name" value="MetI-like"/>
    <property type="match status" value="1"/>
</dbReference>
<evidence type="ECO:0000259" key="9">
    <source>
        <dbReference type="PROSITE" id="PS50928"/>
    </source>
</evidence>
<name>A0ABR9N407_9MICO</name>
<dbReference type="InterPro" id="IPR035906">
    <property type="entry name" value="MetI-like_sf"/>
</dbReference>
<organism evidence="10 11">
    <name type="scientific">Myceligenerans pegani</name>
    <dbReference type="NCBI Taxonomy" id="2776917"/>
    <lineage>
        <taxon>Bacteria</taxon>
        <taxon>Bacillati</taxon>
        <taxon>Actinomycetota</taxon>
        <taxon>Actinomycetes</taxon>
        <taxon>Micrococcales</taxon>
        <taxon>Promicromonosporaceae</taxon>
        <taxon>Myceligenerans</taxon>
    </lineage>
</organism>
<feature type="transmembrane region" description="Helical" evidence="7">
    <location>
        <begin position="33"/>
        <end position="52"/>
    </location>
</feature>
<dbReference type="PROSITE" id="PS50928">
    <property type="entry name" value="ABC_TM1"/>
    <property type="match status" value="1"/>
</dbReference>
<evidence type="ECO:0000256" key="4">
    <source>
        <dbReference type="ARBA" id="ARBA00022692"/>
    </source>
</evidence>
<gene>
    <name evidence="10" type="ORF">IHE71_22120</name>
</gene>
<dbReference type="PANTHER" id="PTHR43744">
    <property type="entry name" value="ABC TRANSPORTER PERMEASE PROTEIN MG189-RELATED-RELATED"/>
    <property type="match status" value="1"/>
</dbReference>
<keyword evidence="4 7" id="KW-0812">Transmembrane</keyword>
<evidence type="ECO:0000256" key="1">
    <source>
        <dbReference type="ARBA" id="ARBA00004651"/>
    </source>
</evidence>
<keyword evidence="11" id="KW-1185">Reference proteome</keyword>
<dbReference type="RefSeq" id="WP_192864923.1">
    <property type="nucleotide sequence ID" value="NZ_JADAQT010000108.1"/>
</dbReference>
<evidence type="ECO:0000256" key="3">
    <source>
        <dbReference type="ARBA" id="ARBA00022475"/>
    </source>
</evidence>
<evidence type="ECO:0000313" key="10">
    <source>
        <dbReference type="EMBL" id="MBE1878397.1"/>
    </source>
</evidence>
<dbReference type="SUPFAM" id="SSF161098">
    <property type="entry name" value="MetI-like"/>
    <property type="match status" value="1"/>
</dbReference>
<keyword evidence="6 7" id="KW-0472">Membrane</keyword>
<evidence type="ECO:0000256" key="8">
    <source>
        <dbReference type="SAM" id="MobiDB-lite"/>
    </source>
</evidence>
<dbReference type="InterPro" id="IPR000515">
    <property type="entry name" value="MetI-like"/>
</dbReference>
<keyword evidence="3" id="KW-1003">Cell membrane</keyword>
<feature type="transmembrane region" description="Helical" evidence="7">
    <location>
        <begin position="203"/>
        <end position="225"/>
    </location>
</feature>
<feature type="compositionally biased region" description="Low complexity" evidence="8">
    <location>
        <begin position="1"/>
        <end position="11"/>
    </location>
</feature>
<protein>
    <submittedName>
        <fullName evidence="10">Carbohydrate ABC transporter permease</fullName>
    </submittedName>
</protein>
<feature type="domain" description="ABC transmembrane type-1" evidence="9">
    <location>
        <begin position="93"/>
        <end position="282"/>
    </location>
</feature>
<evidence type="ECO:0000256" key="2">
    <source>
        <dbReference type="ARBA" id="ARBA00022448"/>
    </source>
</evidence>
<proteinExistence type="inferred from homology"/>
<feature type="transmembrane region" description="Helical" evidence="7">
    <location>
        <begin position="157"/>
        <end position="182"/>
    </location>
</feature>
<evidence type="ECO:0000256" key="6">
    <source>
        <dbReference type="ARBA" id="ARBA00023136"/>
    </source>
</evidence>
<keyword evidence="2 7" id="KW-0813">Transport</keyword>
<dbReference type="Pfam" id="PF00528">
    <property type="entry name" value="BPD_transp_1"/>
    <property type="match status" value="1"/>
</dbReference>
<reference evidence="10 11" key="1">
    <citation type="submission" date="2020-10" db="EMBL/GenBank/DDBJ databases">
        <title>Myceligenerans pegani sp. nov., an endophytic actinomycete isolated from Peganum harmala L. in Xinjiang, China.</title>
        <authorList>
            <person name="Xin L."/>
        </authorList>
    </citation>
    <scope>NUCLEOTIDE SEQUENCE [LARGE SCALE GENOMIC DNA]</scope>
    <source>
        <strain evidence="10 11">TRM65318</strain>
    </source>
</reference>
<dbReference type="EMBL" id="JADAQT010000108">
    <property type="protein sequence ID" value="MBE1878397.1"/>
    <property type="molecule type" value="Genomic_DNA"/>
</dbReference>
<comment type="similarity">
    <text evidence="7">Belongs to the binding-protein-dependent transport system permease family.</text>
</comment>
<accession>A0ABR9N407</accession>